<name>A0A834MF46_RHYFE</name>
<feature type="compositionally biased region" description="Basic and acidic residues" evidence="2">
    <location>
        <begin position="17"/>
        <end position="42"/>
    </location>
</feature>
<evidence type="ECO:0000313" key="3">
    <source>
        <dbReference type="EMBL" id="KAF7279631.1"/>
    </source>
</evidence>
<feature type="compositionally biased region" description="Low complexity" evidence="2">
    <location>
        <begin position="101"/>
        <end position="114"/>
    </location>
</feature>
<organism evidence="3 4">
    <name type="scientific">Rhynchophorus ferrugineus</name>
    <name type="common">Red palm weevil</name>
    <name type="synonym">Curculio ferrugineus</name>
    <dbReference type="NCBI Taxonomy" id="354439"/>
    <lineage>
        <taxon>Eukaryota</taxon>
        <taxon>Metazoa</taxon>
        <taxon>Ecdysozoa</taxon>
        <taxon>Arthropoda</taxon>
        <taxon>Hexapoda</taxon>
        <taxon>Insecta</taxon>
        <taxon>Pterygota</taxon>
        <taxon>Neoptera</taxon>
        <taxon>Endopterygota</taxon>
        <taxon>Coleoptera</taxon>
        <taxon>Polyphaga</taxon>
        <taxon>Cucujiformia</taxon>
        <taxon>Curculionidae</taxon>
        <taxon>Dryophthorinae</taxon>
        <taxon>Rhynchophorus</taxon>
    </lineage>
</organism>
<keyword evidence="4" id="KW-1185">Reference proteome</keyword>
<reference evidence="3" key="1">
    <citation type="submission" date="2020-08" db="EMBL/GenBank/DDBJ databases">
        <title>Genome sequencing and assembly of the red palm weevil Rhynchophorus ferrugineus.</title>
        <authorList>
            <person name="Dias G.B."/>
            <person name="Bergman C.M."/>
            <person name="Manee M."/>
        </authorList>
    </citation>
    <scope>NUCLEOTIDE SEQUENCE</scope>
    <source>
        <strain evidence="3">AA-2017</strain>
        <tissue evidence="3">Whole larva</tissue>
    </source>
</reference>
<protein>
    <submittedName>
        <fullName evidence="3">Uncharacterized protein</fullName>
    </submittedName>
</protein>
<feature type="compositionally biased region" description="Polar residues" evidence="2">
    <location>
        <begin position="69"/>
        <end position="80"/>
    </location>
</feature>
<dbReference type="Proteomes" id="UP000625711">
    <property type="component" value="Unassembled WGS sequence"/>
</dbReference>
<evidence type="ECO:0000256" key="1">
    <source>
        <dbReference type="SAM" id="Coils"/>
    </source>
</evidence>
<feature type="region of interest" description="Disordered" evidence="2">
    <location>
        <begin position="15"/>
        <end position="53"/>
    </location>
</feature>
<dbReference type="Gene3D" id="1.20.5.1700">
    <property type="match status" value="1"/>
</dbReference>
<keyword evidence="1" id="KW-0175">Coiled coil</keyword>
<evidence type="ECO:0000256" key="2">
    <source>
        <dbReference type="SAM" id="MobiDB-lite"/>
    </source>
</evidence>
<evidence type="ECO:0000313" key="4">
    <source>
        <dbReference type="Proteomes" id="UP000625711"/>
    </source>
</evidence>
<dbReference type="EMBL" id="JAACXV010000352">
    <property type="protein sequence ID" value="KAF7279631.1"/>
    <property type="molecule type" value="Genomic_DNA"/>
</dbReference>
<proteinExistence type="predicted"/>
<feature type="region of interest" description="Disordered" evidence="2">
    <location>
        <begin position="69"/>
        <end position="133"/>
    </location>
</feature>
<comment type="caution">
    <text evidence="3">The sequence shown here is derived from an EMBL/GenBank/DDBJ whole genome shotgun (WGS) entry which is preliminary data.</text>
</comment>
<accession>A0A834MF46</accession>
<gene>
    <name evidence="3" type="ORF">GWI33_006950</name>
</gene>
<sequence length="1660" mass="185898">MNFVSNVFKKYIQGEPKPVDSSHVKAEEKTESTEKGDAKFNEVPDDISQNSNNGRTVFLQETTPILNFLPSSETGASPSVQFAKHKKRNSKNFDECRQSCSPESSRLSDSTSLSDSDKSVTMQHPEACAAPASVNETAEVKPSIENSAQIKSSDSQSTVDNKICFGHKSVGEKHTNNAAPYNFDIPVNLNMILQNKKGSEAEQTLVDEKIATLETKTRQGDIKSPINQSENIKGTEKEMRPGLDIPNAKYVKENTNNKKHIENTSQNKGSLKHNKPEEQLQTKCLNKVENVNNNNEIIREDVETLNDTSRGDCAIYAPPTDVRLQGCCGSNENIQKYQENLDNIVKGLGLVKTEFHITGDTTILDHSDNNQLNQRTKERVAYDNNDNKITEKYIKINNEAAVNVGGGGGFILNQGFSLKTCEINKRGDNQDMQLKETKQYVESLDTTLIAQNGNIPSTNSSNIVKEIDSYNNNFKEKEETSQSNLRECSIAVNNESISQEKTSQELQPKAEEEIIKTENNFNNNVDENQCASSKKCCTAVRENDKLVTENLCDTVLLESIQIMEEEQYNNKDQPINKNIKSSDRPIEQKVLTEIGVKTDKQQDCTNEAVIEQQVCENKVYVECKSENNASNKNTHIGSIINQNEVINEVKNREDVHKISPEISKENKTSNTINIISSNFIPVESLVNNECAEGTKEEKEIINEKNTQSDYNENMTLIQSDNTNSKNIEQKKTNNDTIHIEKDKIVDKVVCKSVVHSQGAKKEEDNKDRTNGNVEQQAFGEAKKNDNKENKNSNNSVIISTEENKTENQCEVDQFAIPCNLSSPINECIVKELIKKEVITKTLTGETLDTAKADNSGEINVEENKIHHDIIQKEKHDLMKKNVCNWIPTECNQTMKKEINIDEHKLNIDSNKGHTVQEAKSVIEIGVDSQNPHAKQIDVNKKVVKEIKYFESNNNIDIPVNNPTNNEYVTENIKKTNDILTNGNKNILLENIIGDKDCEKLSKNEEYIIKEDIAIKPADYKYLNNTSEVMNGNTPSCSRKENIAQSNKIDGDKGPNIATDIINQCSGKETVELAMVNASTNEYIKNYIEKQSEICKAKDQNNVGIEASSDNTPIKVQQCINVTGNNNNSVNNENNINQEKPVEVLKDPGEISDEQNHEIKSNVIFLKQKNSVNVRENEVEDCIDENKLKENNFMDNNTNGQMVEENIMVKKNTNLDRSAICLPVADNSLDFTENIVMNPTTTENTVCNIDIHEAKSSDRKILVGSVSRSNDNINETLTSTAITDGGQNNSTTENNKTNKVESSQTEKHLLLENKTLVMNRKTFSTVINVNKGLVANQNNFNLINPESASGNPNNQNDGLYTFMDNVQADKRACGEGTSIVNNTALMKINENLSNCHEEIEKTTPGIEENISRVNFVQIQGIDDVTKSLSDNQFVKKGAVLNNLNNESLANIKLNEGACLNTLCCDSVSMVNRNLTQEVEMETHLPQNNAVDRLLPLSREENDSNDADITCEVNQEALIDKVVTRYPANRVNFNESSIIIRDFDETDTVQGGNDADNGCDVTYEENAMVYLLEGTAEKNERPNQVKYQSGCDSNSTQVVEKYRAEKEVTKEKQNLDSDLAKLESTLKRMKIKVLSLENSLKQKTQECQALSAFWEDMTSPRR</sequence>
<feature type="coiled-coil region" evidence="1">
    <location>
        <begin position="1603"/>
        <end position="1644"/>
    </location>
</feature>